<sequence length="337" mass="38475">MSELLIKLCPNVSHFVKSELIKRIILNNALRIADTFLHMDSEVKKKLVETFLDLEQIEINLFRSKHLIPGIPDSPRVYGGQIIGQALTAAQLTMSDNFHPHSLHCYFLSGADKDLPLIYYVDKIRDGRSFCNRFVKAVQNGVAVFTSEISFHKEEVESISHQTQMPDVPSPDELDSVETLFHNHLETCTDEKIRKQTILRMQHLPVAFDMRPVNAQQFLRLKATEPKYFCWIKVKDLLGENRCLHQAAAAFMSDSCMVSTALFPYSCTSLKIGMAVSLDHSIWFHRHSFSIDQWMLYETESTIAANSRALVHGRLWSRDKKLVLSTAQEVLIRAAIS</sequence>
<dbReference type="InterPro" id="IPR029069">
    <property type="entry name" value="HotDog_dom_sf"/>
</dbReference>
<organism evidence="5 6">
    <name type="scientific">Trichinella spiralis</name>
    <name type="common">Trichina worm</name>
    <dbReference type="NCBI Taxonomy" id="6334"/>
    <lineage>
        <taxon>Eukaryota</taxon>
        <taxon>Metazoa</taxon>
        <taxon>Ecdysozoa</taxon>
        <taxon>Nematoda</taxon>
        <taxon>Enoplea</taxon>
        <taxon>Dorylaimia</taxon>
        <taxon>Trichinellida</taxon>
        <taxon>Trichinellidae</taxon>
        <taxon>Trichinella</taxon>
    </lineage>
</organism>
<feature type="domain" description="Acyl-CoA thioesterase-like N-terminal HotDog" evidence="3">
    <location>
        <begin position="76"/>
        <end position="151"/>
    </location>
</feature>
<dbReference type="Gene3D" id="2.40.160.210">
    <property type="entry name" value="Acyl-CoA thioesterase, double hotdog domain"/>
    <property type="match status" value="1"/>
</dbReference>
<keyword evidence="6" id="KW-1185">Reference proteome</keyword>
<dbReference type="NCBIfam" id="TIGR00189">
    <property type="entry name" value="tesB"/>
    <property type="match status" value="1"/>
</dbReference>
<feature type="domain" description="Acyl-CoA thioesterase-like C-terminal" evidence="4">
    <location>
        <begin position="203"/>
        <end position="332"/>
    </location>
</feature>
<dbReference type="EMBL" id="JBEUSY010000271">
    <property type="protein sequence ID" value="KAL1238858.1"/>
    <property type="molecule type" value="Genomic_DNA"/>
</dbReference>
<keyword evidence="2" id="KW-0378">Hydrolase</keyword>
<dbReference type="InterPro" id="IPR049450">
    <property type="entry name" value="ACOT8-like_C"/>
</dbReference>
<dbReference type="InterPro" id="IPR049449">
    <property type="entry name" value="TesB_ACOT8-like_N"/>
</dbReference>
<name>A0ABR3KIP3_TRISP</name>
<dbReference type="PANTHER" id="PTHR11066">
    <property type="entry name" value="ACYL-COA THIOESTERASE"/>
    <property type="match status" value="1"/>
</dbReference>
<comment type="caution">
    <text evidence="5">The sequence shown here is derived from an EMBL/GenBank/DDBJ whole genome shotgun (WGS) entry which is preliminary data.</text>
</comment>
<comment type="similarity">
    <text evidence="1">Belongs to the C/M/P thioester hydrolase family.</text>
</comment>
<dbReference type="Pfam" id="PF20789">
    <property type="entry name" value="4HBT_3C"/>
    <property type="match status" value="1"/>
</dbReference>
<accession>A0ABR3KIP3</accession>
<proteinExistence type="inferred from homology"/>
<dbReference type="CDD" id="cd03445">
    <property type="entry name" value="Thioesterase_II_repeat2"/>
    <property type="match status" value="1"/>
</dbReference>
<dbReference type="SUPFAM" id="SSF54637">
    <property type="entry name" value="Thioesterase/thiol ester dehydrase-isomerase"/>
    <property type="match status" value="2"/>
</dbReference>
<dbReference type="InterPro" id="IPR003703">
    <property type="entry name" value="Acyl_CoA_thio"/>
</dbReference>
<dbReference type="PANTHER" id="PTHR11066:SF48">
    <property type="entry name" value="ACYL-COA THIOESTERASE II"/>
    <property type="match status" value="1"/>
</dbReference>
<evidence type="ECO:0000256" key="1">
    <source>
        <dbReference type="ARBA" id="ARBA00006538"/>
    </source>
</evidence>
<reference evidence="5 6" key="1">
    <citation type="submission" date="2024-07" db="EMBL/GenBank/DDBJ databases">
        <title>Enhanced genomic and transcriptomic resources for Trichinella pseudospiralis and T. spiralis underpin the discovery of pronounced molecular differences between stages and species.</title>
        <authorList>
            <person name="Pasi K.K."/>
            <person name="La Rosa G."/>
            <person name="Gomez-Morales M.A."/>
            <person name="Tosini F."/>
            <person name="Sumanam S."/>
            <person name="Young N.D."/>
            <person name="Chang B.C."/>
            <person name="Robin G.B."/>
        </authorList>
    </citation>
    <scope>NUCLEOTIDE SEQUENCE [LARGE SCALE GENOMIC DNA]</scope>
    <source>
        <strain evidence="5">ISS534</strain>
    </source>
</reference>
<evidence type="ECO:0000313" key="5">
    <source>
        <dbReference type="EMBL" id="KAL1238858.1"/>
    </source>
</evidence>
<evidence type="ECO:0000313" key="6">
    <source>
        <dbReference type="Proteomes" id="UP001558632"/>
    </source>
</evidence>
<dbReference type="InterPro" id="IPR042171">
    <property type="entry name" value="Acyl-CoA_hotdog"/>
</dbReference>
<evidence type="ECO:0000259" key="3">
    <source>
        <dbReference type="Pfam" id="PF13622"/>
    </source>
</evidence>
<evidence type="ECO:0000256" key="2">
    <source>
        <dbReference type="ARBA" id="ARBA00022801"/>
    </source>
</evidence>
<protein>
    <submittedName>
        <fullName evidence="5">Acyl-coenzyme A thioesterase</fullName>
    </submittedName>
</protein>
<dbReference type="Pfam" id="PF13622">
    <property type="entry name" value="4HBT_3"/>
    <property type="match status" value="1"/>
</dbReference>
<gene>
    <name evidence="5" type="ORF">TSPI_07196</name>
</gene>
<dbReference type="Proteomes" id="UP001558632">
    <property type="component" value="Unassembled WGS sequence"/>
</dbReference>
<evidence type="ECO:0000259" key="4">
    <source>
        <dbReference type="Pfam" id="PF20789"/>
    </source>
</evidence>
<dbReference type="CDD" id="cd03444">
    <property type="entry name" value="Thioesterase_II_repeat1"/>
    <property type="match status" value="1"/>
</dbReference>